<dbReference type="GeneID" id="98174427"/>
<dbReference type="Pfam" id="PF01544">
    <property type="entry name" value="CorA"/>
    <property type="match status" value="1"/>
</dbReference>
<keyword evidence="4 5" id="KW-0472">Membrane</keyword>
<reference evidence="6 7" key="1">
    <citation type="submission" date="2024-09" db="EMBL/GenBank/DDBJ databases">
        <title>Itraconazole resistance in Madurella fahalii resulting from another homologue of gene encoding cytochrome P450 14-alpha sterol demethylase (CYP51).</title>
        <authorList>
            <person name="Yoshioka I."/>
            <person name="Fahal A.H."/>
            <person name="Kaneko S."/>
            <person name="Yaguchi T."/>
        </authorList>
    </citation>
    <scope>NUCLEOTIDE SEQUENCE [LARGE SCALE GENOMIC DNA]</scope>
    <source>
        <strain evidence="6 7">IFM 68171</strain>
    </source>
</reference>
<feature type="transmembrane region" description="Helical" evidence="5">
    <location>
        <begin position="230"/>
        <end position="252"/>
    </location>
</feature>
<feature type="transmembrane region" description="Helical" evidence="5">
    <location>
        <begin position="194"/>
        <end position="215"/>
    </location>
</feature>
<name>A0ABQ0G6T5_9PEZI</name>
<evidence type="ECO:0000256" key="5">
    <source>
        <dbReference type="SAM" id="Phobius"/>
    </source>
</evidence>
<evidence type="ECO:0000313" key="6">
    <source>
        <dbReference type="EMBL" id="GAB1313473.1"/>
    </source>
</evidence>
<protein>
    <submittedName>
        <fullName evidence="6">Uncharacterized protein</fullName>
    </submittedName>
</protein>
<evidence type="ECO:0000313" key="7">
    <source>
        <dbReference type="Proteomes" id="UP001628179"/>
    </source>
</evidence>
<dbReference type="SUPFAM" id="SSF144083">
    <property type="entry name" value="Magnesium transport protein CorA, transmembrane region"/>
    <property type="match status" value="1"/>
</dbReference>
<dbReference type="InterPro" id="IPR002523">
    <property type="entry name" value="MgTranspt_CorA/ZnTranspt_ZntB"/>
</dbReference>
<accession>A0ABQ0G6T5</accession>
<evidence type="ECO:0000256" key="1">
    <source>
        <dbReference type="ARBA" id="ARBA00004651"/>
    </source>
</evidence>
<evidence type="ECO:0000256" key="3">
    <source>
        <dbReference type="ARBA" id="ARBA00022989"/>
    </source>
</evidence>
<keyword evidence="7" id="KW-1185">Reference proteome</keyword>
<dbReference type="RefSeq" id="XP_070915205.1">
    <property type="nucleotide sequence ID" value="XM_071059104.1"/>
</dbReference>
<dbReference type="EMBL" id="BAAFSV010000002">
    <property type="protein sequence ID" value="GAB1313473.1"/>
    <property type="molecule type" value="Genomic_DNA"/>
</dbReference>
<keyword evidence="2 5" id="KW-0812">Transmembrane</keyword>
<sequence>MKAGFLLTMSPAAGVDYLNTNMPYYLQLLRDNLSNDNFASATAQIYREFSESGTTPYNIRQGYSVPSLMDAYDSIVHELWQRNETINLVRAYLVCLDELTVLQEIFSKKLDFLNRLRQDCEDLVEESQDPRESEGRQVETLASRIAFAEYIMSQSSTQCGQLIADLRESLNTLFQLRSIEQNELAIVADTQNKAIFVFTAITIVFLPLSFFTSYFGMNLDSVAETKLTEAYFWEVCGTVSIVLILIVSLYAFRHRLKRRLAAVMGDDPKASGKPGDPARQRLQEKEYVNFEDLRTEWDSTITVITAILKVATVEYDAYPAASLYPT</sequence>
<comment type="caution">
    <text evidence="6">The sequence shown here is derived from an EMBL/GenBank/DDBJ whole genome shotgun (WGS) entry which is preliminary data.</text>
</comment>
<dbReference type="PANTHER" id="PTHR46494">
    <property type="entry name" value="CORA FAMILY METAL ION TRANSPORTER (EUROFUNG)"/>
    <property type="match status" value="1"/>
</dbReference>
<keyword evidence="3 5" id="KW-1133">Transmembrane helix</keyword>
<dbReference type="InterPro" id="IPR045863">
    <property type="entry name" value="CorA_TM1_TM2"/>
</dbReference>
<dbReference type="PANTHER" id="PTHR46494:SF1">
    <property type="entry name" value="CORA FAMILY METAL ION TRANSPORTER (EUROFUNG)"/>
    <property type="match status" value="1"/>
</dbReference>
<proteinExistence type="predicted"/>
<evidence type="ECO:0000256" key="2">
    <source>
        <dbReference type="ARBA" id="ARBA00022692"/>
    </source>
</evidence>
<dbReference type="Proteomes" id="UP001628179">
    <property type="component" value="Unassembled WGS sequence"/>
</dbReference>
<organism evidence="6 7">
    <name type="scientific">Madurella fahalii</name>
    <dbReference type="NCBI Taxonomy" id="1157608"/>
    <lineage>
        <taxon>Eukaryota</taxon>
        <taxon>Fungi</taxon>
        <taxon>Dikarya</taxon>
        <taxon>Ascomycota</taxon>
        <taxon>Pezizomycotina</taxon>
        <taxon>Sordariomycetes</taxon>
        <taxon>Sordariomycetidae</taxon>
        <taxon>Sordariales</taxon>
        <taxon>Sordariales incertae sedis</taxon>
        <taxon>Madurella</taxon>
    </lineage>
</organism>
<evidence type="ECO:0000256" key="4">
    <source>
        <dbReference type="ARBA" id="ARBA00023136"/>
    </source>
</evidence>
<gene>
    <name evidence="6" type="ORF">MFIFM68171_03683</name>
</gene>
<comment type="subcellular location">
    <subcellularLocation>
        <location evidence="1">Cell membrane</location>
        <topology evidence="1">Multi-pass membrane protein</topology>
    </subcellularLocation>
</comment>
<dbReference type="Gene3D" id="1.20.58.340">
    <property type="entry name" value="Magnesium transport protein CorA, transmembrane region"/>
    <property type="match status" value="1"/>
</dbReference>